<dbReference type="GO" id="GO:0045324">
    <property type="term" value="P:late endosome to vacuole transport"/>
    <property type="evidence" value="ECO:0007669"/>
    <property type="project" value="TreeGrafter"/>
</dbReference>
<reference evidence="6 7" key="1">
    <citation type="submission" date="2024-03" db="EMBL/GenBank/DDBJ databases">
        <title>The Acrasis kona genome and developmental transcriptomes reveal deep origins of eukaryotic multicellular pathways.</title>
        <authorList>
            <person name="Sheikh S."/>
            <person name="Fu C.-J."/>
            <person name="Brown M.W."/>
            <person name="Baldauf S.L."/>
        </authorList>
    </citation>
    <scope>NUCLEOTIDE SEQUENCE [LARGE SCALE GENOMIC DNA]</scope>
    <source>
        <strain evidence="6 7">ATCC MYA-3509</strain>
    </source>
</reference>
<evidence type="ECO:0000256" key="1">
    <source>
        <dbReference type="ARBA" id="ARBA00005965"/>
    </source>
</evidence>
<dbReference type="InterPro" id="IPR007243">
    <property type="entry name" value="Atg6/Beclin"/>
</dbReference>
<sequence>MSSQDDTLDTALNENHYVQLTCHKCRQIMRVMFDGPPPKEEPAVESSPTSLREFLRSEITDDDIKDQSPPSSPSPIAQSSPQTLSNIILLQKSLVRNVSFRRQQHQQLRQQQLKKDEEYELWRDKNKFFLGELCRYALDHEGEHLLCPECSEQSYTELTREHESMMEELKQYQEFNITKEGVSKLGDMMMDVKKLEQEEEKLRQQLQEVLAEEKMLDSKVQSWEESQLEWKVKEDRYWHEFSQFQMQHQLFEQERDAQHQKIAHTTRELDRLNSTNVFNDAFHIWYEGHFGTINNIRLGRLPTQPVEWNEINAAWGLAALLLHTLAKSKNLTFSKYKIILNGSFSKIELTDGSASTYELYGGGGGGGGLFWAGRFDKAMVFFLQCIKELSEHIAKSDPTFTLPYRIEADRIGSLTIKCVNDELWTKSLKFEIFDKCVN</sequence>
<dbReference type="Proteomes" id="UP001431209">
    <property type="component" value="Unassembled WGS sequence"/>
</dbReference>
<keyword evidence="2" id="KW-0175">Coiled coil</keyword>
<feature type="region of interest" description="Disordered" evidence="3">
    <location>
        <begin position="62"/>
        <end position="81"/>
    </location>
</feature>
<dbReference type="GO" id="GO:0000423">
    <property type="term" value="P:mitophagy"/>
    <property type="evidence" value="ECO:0007669"/>
    <property type="project" value="TreeGrafter"/>
</dbReference>
<dbReference type="GO" id="GO:0000407">
    <property type="term" value="C:phagophore assembly site"/>
    <property type="evidence" value="ECO:0007669"/>
    <property type="project" value="TreeGrafter"/>
</dbReference>
<feature type="domain" description="Atg6/beclin coiled-coil" evidence="5">
    <location>
        <begin position="146"/>
        <end position="269"/>
    </location>
</feature>
<evidence type="ECO:0000259" key="4">
    <source>
        <dbReference type="Pfam" id="PF04111"/>
    </source>
</evidence>
<evidence type="ECO:0000259" key="5">
    <source>
        <dbReference type="Pfam" id="PF17675"/>
    </source>
</evidence>
<feature type="domain" description="Atg6 BARA" evidence="4">
    <location>
        <begin position="272"/>
        <end position="432"/>
    </location>
</feature>
<comment type="similarity">
    <text evidence="1">Belongs to the beclin family.</text>
</comment>
<feature type="coiled-coil region" evidence="2">
    <location>
        <begin position="155"/>
        <end position="219"/>
    </location>
</feature>
<keyword evidence="7" id="KW-1185">Reference proteome</keyword>
<organism evidence="6 7">
    <name type="scientific">Acrasis kona</name>
    <dbReference type="NCBI Taxonomy" id="1008807"/>
    <lineage>
        <taxon>Eukaryota</taxon>
        <taxon>Discoba</taxon>
        <taxon>Heterolobosea</taxon>
        <taxon>Tetramitia</taxon>
        <taxon>Eutetramitia</taxon>
        <taxon>Acrasidae</taxon>
        <taxon>Acrasis</taxon>
    </lineage>
</organism>
<dbReference type="GO" id="GO:0034272">
    <property type="term" value="C:phosphatidylinositol 3-kinase complex, class III, type II"/>
    <property type="evidence" value="ECO:0007669"/>
    <property type="project" value="TreeGrafter"/>
</dbReference>
<evidence type="ECO:0000256" key="3">
    <source>
        <dbReference type="SAM" id="MobiDB-lite"/>
    </source>
</evidence>
<dbReference type="Pfam" id="PF04111">
    <property type="entry name" value="APG6"/>
    <property type="match status" value="1"/>
</dbReference>
<dbReference type="GO" id="GO:0034271">
    <property type="term" value="C:phosphatidylinositol 3-kinase complex, class III, type I"/>
    <property type="evidence" value="ECO:0007669"/>
    <property type="project" value="TreeGrafter"/>
</dbReference>
<evidence type="ECO:0000256" key="2">
    <source>
        <dbReference type="SAM" id="Coils"/>
    </source>
</evidence>
<dbReference type="PANTHER" id="PTHR12768">
    <property type="entry name" value="BECLIN 1"/>
    <property type="match status" value="1"/>
</dbReference>
<dbReference type="GO" id="GO:0030674">
    <property type="term" value="F:protein-macromolecule adaptor activity"/>
    <property type="evidence" value="ECO:0007669"/>
    <property type="project" value="TreeGrafter"/>
</dbReference>
<comment type="caution">
    <text evidence="6">The sequence shown here is derived from an EMBL/GenBank/DDBJ whole genome shotgun (WGS) entry which is preliminary data.</text>
</comment>
<gene>
    <name evidence="6" type="ORF">AKO1_004215</name>
</gene>
<dbReference type="EMBL" id="JAOPGA020000001">
    <property type="protein sequence ID" value="KAL0476253.1"/>
    <property type="molecule type" value="Genomic_DNA"/>
</dbReference>
<proteinExistence type="inferred from homology"/>
<dbReference type="AlphaFoldDB" id="A0AAW2YGK3"/>
<dbReference type="InterPro" id="IPR038274">
    <property type="entry name" value="Atg6/Beclin_C_sf"/>
</dbReference>
<dbReference type="GO" id="GO:0006995">
    <property type="term" value="P:cellular response to nitrogen starvation"/>
    <property type="evidence" value="ECO:0007669"/>
    <property type="project" value="TreeGrafter"/>
</dbReference>
<evidence type="ECO:0000313" key="7">
    <source>
        <dbReference type="Proteomes" id="UP001431209"/>
    </source>
</evidence>
<protein>
    <submittedName>
        <fullName evidence="6">Vacuolar protein sorting protein VPS30</fullName>
    </submittedName>
</protein>
<name>A0AAW2YGK3_9EUKA</name>
<dbReference type="GO" id="GO:0000045">
    <property type="term" value="P:autophagosome assembly"/>
    <property type="evidence" value="ECO:0007669"/>
    <property type="project" value="TreeGrafter"/>
</dbReference>
<dbReference type="Gene3D" id="1.10.418.40">
    <property type="entry name" value="Autophagy protein 6/Beclin 1"/>
    <property type="match status" value="1"/>
</dbReference>
<dbReference type="InterPro" id="IPR040455">
    <property type="entry name" value="Atg6_BARA"/>
</dbReference>
<dbReference type="GO" id="GO:0043548">
    <property type="term" value="F:phosphatidylinositol 3-kinase binding"/>
    <property type="evidence" value="ECO:0007669"/>
    <property type="project" value="TreeGrafter"/>
</dbReference>
<accession>A0AAW2YGK3</accession>
<dbReference type="PANTHER" id="PTHR12768:SF4">
    <property type="entry name" value="BECLIN-1"/>
    <property type="match status" value="1"/>
</dbReference>
<dbReference type="Pfam" id="PF17675">
    <property type="entry name" value="APG6_N"/>
    <property type="match status" value="1"/>
</dbReference>
<evidence type="ECO:0000313" key="6">
    <source>
        <dbReference type="EMBL" id="KAL0476253.1"/>
    </source>
</evidence>
<dbReference type="InterPro" id="IPR041691">
    <property type="entry name" value="Atg6/beclin_CC"/>
</dbReference>